<feature type="region of interest" description="Disordered" evidence="1">
    <location>
        <begin position="1"/>
        <end position="25"/>
    </location>
</feature>
<evidence type="ECO:0000256" key="1">
    <source>
        <dbReference type="SAM" id="MobiDB-lite"/>
    </source>
</evidence>
<evidence type="ECO:0000313" key="2">
    <source>
        <dbReference type="EMBL" id="JAA70711.1"/>
    </source>
</evidence>
<dbReference type="EMBL" id="GADI01003097">
    <property type="protein sequence ID" value="JAA70711.1"/>
    <property type="molecule type" value="mRNA"/>
</dbReference>
<reference evidence="2" key="1">
    <citation type="submission" date="2012-12" db="EMBL/GenBank/DDBJ databases">
        <title>Identification and characterization of a phenylalanine ammonia-lyase gene family in Isatis indigotica Fort.</title>
        <authorList>
            <person name="Liu Q."/>
            <person name="Chen J."/>
            <person name="Zhou X."/>
            <person name="Di P."/>
            <person name="Xiao Y."/>
            <person name="Xuan H."/>
            <person name="Zhang L."/>
            <person name="Chen W."/>
        </authorList>
    </citation>
    <scope>NUCLEOTIDE SEQUENCE</scope>
    <source>
        <tissue evidence="2">Salivary gland</tissue>
    </source>
</reference>
<proteinExistence type="evidence at transcript level"/>
<protein>
    <submittedName>
        <fullName evidence="2">Putative developmentally-regulated gtp-binding protein 1</fullName>
    </submittedName>
</protein>
<dbReference type="AlphaFoldDB" id="A0A0K8RI24"/>
<organism evidence="2">
    <name type="scientific">Ixodes ricinus</name>
    <name type="common">Common tick</name>
    <name type="synonym">Acarus ricinus</name>
    <dbReference type="NCBI Taxonomy" id="34613"/>
    <lineage>
        <taxon>Eukaryota</taxon>
        <taxon>Metazoa</taxon>
        <taxon>Ecdysozoa</taxon>
        <taxon>Arthropoda</taxon>
        <taxon>Chelicerata</taxon>
        <taxon>Arachnida</taxon>
        <taxon>Acari</taxon>
        <taxon>Parasitiformes</taxon>
        <taxon>Ixodida</taxon>
        <taxon>Ixodoidea</taxon>
        <taxon>Ixodidae</taxon>
        <taxon>Ixodinae</taxon>
        <taxon>Ixodes</taxon>
    </lineage>
</organism>
<accession>A0A0K8RI24</accession>
<sequence>MDAGHGGEGGERRTPPPRRTPRQRVFIRVDYPTRGKPDESYACVSGLGHVKALPGPLPHLGRDELPAQLCQPRLEQAQVAHSWPCCAASGPSRPRWPLSFRVIVLIVELGRILAGRSGGERSVNLTWDTFLGKVM</sequence>
<name>A0A0K8RI24_IXORI</name>